<organism evidence="3 4">
    <name type="scientific">Cylindrotheca closterium</name>
    <dbReference type="NCBI Taxonomy" id="2856"/>
    <lineage>
        <taxon>Eukaryota</taxon>
        <taxon>Sar</taxon>
        <taxon>Stramenopiles</taxon>
        <taxon>Ochrophyta</taxon>
        <taxon>Bacillariophyta</taxon>
        <taxon>Bacillariophyceae</taxon>
        <taxon>Bacillariophycidae</taxon>
        <taxon>Bacillariales</taxon>
        <taxon>Bacillariaceae</taxon>
        <taxon>Cylindrotheca</taxon>
    </lineage>
</organism>
<keyword evidence="4" id="KW-1185">Reference proteome</keyword>
<proteinExistence type="predicted"/>
<comment type="caution">
    <text evidence="3">The sequence shown here is derived from an EMBL/GenBank/DDBJ whole genome shotgun (WGS) entry which is preliminary data.</text>
</comment>
<keyword evidence="2" id="KW-0677">Repeat</keyword>
<dbReference type="InterPro" id="IPR050216">
    <property type="entry name" value="LRR_domain-containing"/>
</dbReference>
<dbReference type="SMART" id="SM00369">
    <property type="entry name" value="LRR_TYP"/>
    <property type="match status" value="4"/>
</dbReference>
<name>A0AAD2FVW5_9STRA</name>
<evidence type="ECO:0000256" key="2">
    <source>
        <dbReference type="ARBA" id="ARBA00022737"/>
    </source>
</evidence>
<gene>
    <name evidence="3" type="ORF">CYCCA115_LOCUS14299</name>
</gene>
<dbReference type="SUPFAM" id="SSF52058">
    <property type="entry name" value="L domain-like"/>
    <property type="match status" value="1"/>
</dbReference>
<evidence type="ECO:0000256" key="1">
    <source>
        <dbReference type="ARBA" id="ARBA00022614"/>
    </source>
</evidence>
<dbReference type="InterPro" id="IPR003591">
    <property type="entry name" value="Leu-rich_rpt_typical-subtyp"/>
</dbReference>
<dbReference type="PANTHER" id="PTHR48051:SF1">
    <property type="entry name" value="RAS SUPPRESSOR PROTEIN 1"/>
    <property type="match status" value="1"/>
</dbReference>
<dbReference type="AlphaFoldDB" id="A0AAD2FVW5"/>
<dbReference type="EMBL" id="CAKOGP040001836">
    <property type="protein sequence ID" value="CAJ1953696.1"/>
    <property type="molecule type" value="Genomic_DNA"/>
</dbReference>
<evidence type="ECO:0000313" key="4">
    <source>
        <dbReference type="Proteomes" id="UP001295423"/>
    </source>
</evidence>
<dbReference type="GO" id="GO:0005737">
    <property type="term" value="C:cytoplasm"/>
    <property type="evidence" value="ECO:0007669"/>
    <property type="project" value="TreeGrafter"/>
</dbReference>
<dbReference type="PANTHER" id="PTHR48051">
    <property type="match status" value="1"/>
</dbReference>
<dbReference type="PROSITE" id="PS51450">
    <property type="entry name" value="LRR"/>
    <property type="match status" value="2"/>
</dbReference>
<accession>A0AAD2FVW5</accession>
<dbReference type="InterPro" id="IPR032675">
    <property type="entry name" value="LRR_dom_sf"/>
</dbReference>
<dbReference type="Gene3D" id="3.80.10.10">
    <property type="entry name" value="Ribonuclease Inhibitor"/>
    <property type="match status" value="2"/>
</dbReference>
<evidence type="ECO:0000313" key="3">
    <source>
        <dbReference type="EMBL" id="CAJ1953696.1"/>
    </source>
</evidence>
<reference evidence="3" key="1">
    <citation type="submission" date="2023-08" db="EMBL/GenBank/DDBJ databases">
        <authorList>
            <person name="Audoor S."/>
            <person name="Bilcke G."/>
        </authorList>
    </citation>
    <scope>NUCLEOTIDE SEQUENCE</scope>
</reference>
<dbReference type="Proteomes" id="UP001295423">
    <property type="component" value="Unassembled WGS sequence"/>
</dbReference>
<dbReference type="PRINTS" id="PR00019">
    <property type="entry name" value="LEURICHRPT"/>
</dbReference>
<dbReference type="InterPro" id="IPR001611">
    <property type="entry name" value="Leu-rich_rpt"/>
</dbReference>
<protein>
    <submittedName>
        <fullName evidence="3">Uncharacterized protein</fullName>
    </submittedName>
</protein>
<sequence length="283" mass="30895">MGNTQPKNKTGKKVVAQKVEHAKKTGVLSLAEHKLESCPTQVFQIAKLRTLDLSSNKISALNPNVANLKSLKSLNVENNELPPGSLNPLGKLPNLQILNCGRNLLGRPTEENPQMVDPLPDKLPQGMKQLKVHGNFLSSVPRPIFTSMLVKLESLDLSNNDIASIPEEIGNLKNLLELTMDFNSVVSLPSSIGQLSKLKVLSLKSNQISAHSAQWSDTNPQPLPEDLFTKTPLIDLNLHGNPMTSTQLNTMNGYDQFLERRQKVKTSTLIGGGLTSLDVCGLE</sequence>
<dbReference type="Pfam" id="PF13855">
    <property type="entry name" value="LRR_8"/>
    <property type="match status" value="2"/>
</dbReference>
<keyword evidence="1" id="KW-0433">Leucine-rich repeat</keyword>